<keyword evidence="3" id="KW-1185">Reference proteome</keyword>
<organism evidence="2 3">
    <name type="scientific">Daucus carota subsp. sativus</name>
    <name type="common">Carrot</name>
    <dbReference type="NCBI Taxonomy" id="79200"/>
    <lineage>
        <taxon>Eukaryota</taxon>
        <taxon>Viridiplantae</taxon>
        <taxon>Streptophyta</taxon>
        <taxon>Embryophyta</taxon>
        <taxon>Tracheophyta</taxon>
        <taxon>Spermatophyta</taxon>
        <taxon>Magnoliopsida</taxon>
        <taxon>eudicotyledons</taxon>
        <taxon>Gunneridae</taxon>
        <taxon>Pentapetalae</taxon>
        <taxon>asterids</taxon>
        <taxon>campanulids</taxon>
        <taxon>Apiales</taxon>
        <taxon>Apiaceae</taxon>
        <taxon>Apioideae</taxon>
        <taxon>Scandiceae</taxon>
        <taxon>Daucinae</taxon>
        <taxon>Daucus</taxon>
        <taxon>Daucus sect. Daucus</taxon>
    </lineage>
</organism>
<protein>
    <submittedName>
        <fullName evidence="2">Uncharacterized protein</fullName>
    </submittedName>
</protein>
<evidence type="ECO:0000313" key="3">
    <source>
        <dbReference type="Proteomes" id="UP000077755"/>
    </source>
</evidence>
<feature type="compositionally biased region" description="Polar residues" evidence="1">
    <location>
        <begin position="21"/>
        <end position="36"/>
    </location>
</feature>
<dbReference type="EMBL" id="CP093347">
    <property type="protein sequence ID" value="WOG99574.1"/>
    <property type="molecule type" value="Genomic_DNA"/>
</dbReference>
<gene>
    <name evidence="2" type="ORF">DCAR_0518927</name>
</gene>
<dbReference type="AlphaFoldDB" id="A0A164XL49"/>
<reference evidence="2" key="2">
    <citation type="submission" date="2022-03" db="EMBL/GenBank/DDBJ databases">
        <title>Draft title - Genomic analysis of global carrot germplasm unveils the trajectory of domestication and the origin of high carotenoid orange carrot.</title>
        <authorList>
            <person name="Iorizzo M."/>
            <person name="Ellison S."/>
            <person name="Senalik D."/>
            <person name="Macko-Podgorni A."/>
            <person name="Grzebelus D."/>
            <person name="Bostan H."/>
            <person name="Rolling W."/>
            <person name="Curaba J."/>
            <person name="Simon P."/>
        </authorList>
    </citation>
    <scope>NUCLEOTIDE SEQUENCE</scope>
    <source>
        <tissue evidence="2">Leaf</tissue>
    </source>
</reference>
<dbReference type="Gramene" id="KZM93315">
    <property type="protein sequence ID" value="KZM93315"/>
    <property type="gene ID" value="DCAR_016560"/>
</dbReference>
<feature type="region of interest" description="Disordered" evidence="1">
    <location>
        <begin position="1"/>
        <end position="63"/>
    </location>
</feature>
<dbReference type="Proteomes" id="UP000077755">
    <property type="component" value="Chromosome 5"/>
</dbReference>
<sequence length="63" mass="6845">MPTPTIKEIIGTGCTPPASTPPNQSAPKPVTRLSQHSNKKETMTRKAGVSKNVKSFMVPRKKQ</sequence>
<evidence type="ECO:0000256" key="1">
    <source>
        <dbReference type="SAM" id="MobiDB-lite"/>
    </source>
</evidence>
<evidence type="ECO:0000313" key="2">
    <source>
        <dbReference type="EMBL" id="WOG99574.1"/>
    </source>
</evidence>
<reference evidence="2" key="1">
    <citation type="journal article" date="2016" name="Nat. Genet.">
        <title>A high-quality carrot genome assembly provides new insights into carotenoid accumulation and asterid genome evolution.</title>
        <authorList>
            <person name="Iorizzo M."/>
            <person name="Ellison S."/>
            <person name="Senalik D."/>
            <person name="Zeng P."/>
            <person name="Satapoomin P."/>
            <person name="Huang J."/>
            <person name="Bowman M."/>
            <person name="Iovene M."/>
            <person name="Sanseverino W."/>
            <person name="Cavagnaro P."/>
            <person name="Yildiz M."/>
            <person name="Macko-Podgorni A."/>
            <person name="Moranska E."/>
            <person name="Grzebelus E."/>
            <person name="Grzebelus D."/>
            <person name="Ashrafi H."/>
            <person name="Zheng Z."/>
            <person name="Cheng S."/>
            <person name="Spooner D."/>
            <person name="Van Deynze A."/>
            <person name="Simon P."/>
        </authorList>
    </citation>
    <scope>NUCLEOTIDE SEQUENCE</scope>
    <source>
        <tissue evidence="2">Leaf</tissue>
    </source>
</reference>
<name>A0A164XL49_DAUCS</name>
<accession>A0A164XL49</accession>
<proteinExistence type="predicted"/>